<dbReference type="Pfam" id="PF13556">
    <property type="entry name" value="HTH_30"/>
    <property type="match status" value="1"/>
</dbReference>
<dbReference type="InterPro" id="IPR025751">
    <property type="entry name" value="RsbRD_N_dom"/>
</dbReference>
<name>A0A6J4JTL7_9ACTN</name>
<dbReference type="PANTHER" id="PTHR33744">
    <property type="entry name" value="CARBOHYDRATE DIACID REGULATOR"/>
    <property type="match status" value="1"/>
</dbReference>
<accession>A0A6J4JTL7</accession>
<dbReference type="InterPro" id="IPR051448">
    <property type="entry name" value="CdaR-like_regulators"/>
</dbReference>
<gene>
    <name evidence="3" type="ORF">AVDCRST_MAG41-4061</name>
</gene>
<organism evidence="3">
    <name type="scientific">uncultured Mycobacteriales bacterium</name>
    <dbReference type="NCBI Taxonomy" id="581187"/>
    <lineage>
        <taxon>Bacteria</taxon>
        <taxon>Bacillati</taxon>
        <taxon>Actinomycetota</taxon>
        <taxon>Actinomycetes</taxon>
        <taxon>Mycobacteriales</taxon>
        <taxon>environmental samples</taxon>
    </lineage>
</organism>
<dbReference type="InterPro" id="IPR025736">
    <property type="entry name" value="PucR_C-HTH_dom"/>
</dbReference>
<dbReference type="AlphaFoldDB" id="A0A6J4JTL7"/>
<protein>
    <submittedName>
        <fullName evidence="3">Transcriptional regulator, CdaR-family</fullName>
    </submittedName>
</protein>
<reference evidence="3" key="1">
    <citation type="submission" date="2020-02" db="EMBL/GenBank/DDBJ databases">
        <authorList>
            <person name="Meier V. D."/>
        </authorList>
    </citation>
    <scope>NUCLEOTIDE SEQUENCE</scope>
    <source>
        <strain evidence="3">AVDCRST_MAG41</strain>
    </source>
</reference>
<dbReference type="PANTHER" id="PTHR33744:SF1">
    <property type="entry name" value="DNA-BINDING TRANSCRIPTIONAL ACTIVATOR ADER"/>
    <property type="match status" value="1"/>
</dbReference>
<evidence type="ECO:0000259" key="1">
    <source>
        <dbReference type="Pfam" id="PF13556"/>
    </source>
</evidence>
<feature type="domain" description="RsbT co-antagonist protein RsbRD N-terminal" evidence="2">
    <location>
        <begin position="29"/>
        <end position="172"/>
    </location>
</feature>
<evidence type="ECO:0000259" key="2">
    <source>
        <dbReference type="Pfam" id="PF14361"/>
    </source>
</evidence>
<proteinExistence type="predicted"/>
<feature type="domain" description="PucR C-terminal helix-turn-helix" evidence="1">
    <location>
        <begin position="335"/>
        <end position="393"/>
    </location>
</feature>
<evidence type="ECO:0000313" key="3">
    <source>
        <dbReference type="EMBL" id="CAA9286933.1"/>
    </source>
</evidence>
<dbReference type="EMBL" id="CADCTP010000385">
    <property type="protein sequence ID" value="CAA9286933.1"/>
    <property type="molecule type" value="Genomic_DNA"/>
</dbReference>
<dbReference type="Pfam" id="PF14361">
    <property type="entry name" value="RsbRD_N"/>
    <property type="match status" value="1"/>
</dbReference>
<dbReference type="Gene3D" id="1.10.10.2840">
    <property type="entry name" value="PucR C-terminal helix-turn-helix domain"/>
    <property type="match status" value="1"/>
</dbReference>
<dbReference type="InterPro" id="IPR042070">
    <property type="entry name" value="PucR_C-HTH_sf"/>
</dbReference>
<sequence>MEPDRPFRMPTGMALDAPVAAALRARLPGVSARTVATLTAEVPEYADPLRGELGANISRAVELALATFLRLAEEPAGEDPGMRLLPALEAAYGLGRGEARSGRTMDALLAAYRVGARVAWEEWGAAALDAGLPPHSLVTFAALVFAYIDQLSAASVSGHADELATSGRVREQYLERLAVALLTGAPAEELDRRAERAGWAPPRTLTCLIGTAAYPAGPLGRAALTIAGDAVDPTLPDGVMVGLLPDVGPRRPALLRSLESRARVLGPERPWTGAAASYRRARRALDRHGPGPDVVDTEAQLADLVLTADPEALADLRAQVLRPLAGLRPDVADRLAGTLRSWLLHQGRRDDVAADLVVHPQTVRYRMTQVRGLFGDALQDPAVVRDLVVALAAAPGIIAAQPGITGP</sequence>